<organism evidence="1 2">
    <name type="scientific">Bacillus anthracis</name>
    <name type="common">anthrax bacterium</name>
    <dbReference type="NCBI Taxonomy" id="1392"/>
    <lineage>
        <taxon>Bacteria</taxon>
        <taxon>Bacillati</taxon>
        <taxon>Bacillota</taxon>
        <taxon>Bacilli</taxon>
        <taxon>Bacillales</taxon>
        <taxon>Bacillaceae</taxon>
        <taxon>Bacillus</taxon>
        <taxon>Bacillus cereus group</taxon>
    </lineage>
</organism>
<proteinExistence type="predicted"/>
<evidence type="ECO:0000313" key="1">
    <source>
        <dbReference type="EMBL" id="KLV14269.1"/>
    </source>
</evidence>
<comment type="caution">
    <text evidence="1">The sequence shown here is derived from an EMBL/GenBank/DDBJ whole genome shotgun (WGS) entry which is preliminary data.</text>
</comment>
<dbReference type="RefSeq" id="WP_047957154.1">
    <property type="nucleotide sequence ID" value="NZ_LDPG01000034.1"/>
</dbReference>
<protein>
    <submittedName>
        <fullName evidence="1">Uncharacterized protein</fullName>
    </submittedName>
</protein>
<dbReference type="Proteomes" id="UP000035904">
    <property type="component" value="Unassembled WGS sequence"/>
</dbReference>
<sequence length="312" mass="33919">MSVSEVIELLDAEKAIKAQYHKLGGASIYGAFGLPIGDLVKESSGGYSQQYQFGKILSNPIVGVPTTFHFYACDIFVAAIKCFGSEDEGGLFSGGDGEDEPYVIMTNISTASVFLDGFEGNISQTWRSPTFGGITKGEVFGKHLQVFRDIRIGPYGILLKVALLDHEHGDEESLRKEVEEKAKKVAQDVKDIASALAGVNIDEILPEQVLDNEILDTLGDISLNVFSRALSDDKIDEKTWLIDGNMLKEWVDQGLTATSGLNNPELPPDVATNFPRDNDASHLFSGGGGSYKIYLRIVPKKVTVEYGSPPNH</sequence>
<dbReference type="PATRIC" id="fig|1392.242.peg.4458"/>
<name>A0A0J1HKP2_BACAN</name>
<accession>A0A0J1HKP2</accession>
<reference evidence="1 2" key="1">
    <citation type="submission" date="2015-05" db="EMBL/GenBank/DDBJ databases">
        <title>Whole genome sequence and identification of bacterial endophytes from Costus igneus.</title>
        <authorList>
            <person name="Lee Y.P."/>
            <person name="Gan H.M."/>
            <person name="Eng W."/>
            <person name="Wheatley M.S."/>
            <person name="Caraballo A."/>
            <person name="Polter S."/>
            <person name="Savka M.A."/>
            <person name="Hudson A.O."/>
        </authorList>
    </citation>
    <scope>NUCLEOTIDE SEQUENCE [LARGE SCALE GENOMIC DNA]</scope>
    <source>
        <strain evidence="1 2">RIT375</strain>
    </source>
</reference>
<dbReference type="AlphaFoldDB" id="A0A0J1HKP2"/>
<gene>
    <name evidence="1" type="ORF">ABW01_28140</name>
</gene>
<dbReference type="EMBL" id="LDPG01000034">
    <property type="protein sequence ID" value="KLV14269.1"/>
    <property type="molecule type" value="Genomic_DNA"/>
</dbReference>
<evidence type="ECO:0000313" key="2">
    <source>
        <dbReference type="Proteomes" id="UP000035904"/>
    </source>
</evidence>